<gene>
    <name evidence="1" type="ORF">PLEPLA_LOCUS39325</name>
</gene>
<dbReference type="Proteomes" id="UP001153269">
    <property type="component" value="Unassembled WGS sequence"/>
</dbReference>
<accession>A0A9N7VNQ3</accession>
<evidence type="ECO:0000313" key="2">
    <source>
        <dbReference type="Proteomes" id="UP001153269"/>
    </source>
</evidence>
<dbReference type="EMBL" id="CADEAL010004094">
    <property type="protein sequence ID" value="CAB1451631.1"/>
    <property type="molecule type" value="Genomic_DNA"/>
</dbReference>
<dbReference type="AlphaFoldDB" id="A0A9N7VNQ3"/>
<organism evidence="1 2">
    <name type="scientific">Pleuronectes platessa</name>
    <name type="common">European plaice</name>
    <dbReference type="NCBI Taxonomy" id="8262"/>
    <lineage>
        <taxon>Eukaryota</taxon>
        <taxon>Metazoa</taxon>
        <taxon>Chordata</taxon>
        <taxon>Craniata</taxon>
        <taxon>Vertebrata</taxon>
        <taxon>Euteleostomi</taxon>
        <taxon>Actinopterygii</taxon>
        <taxon>Neopterygii</taxon>
        <taxon>Teleostei</taxon>
        <taxon>Neoteleostei</taxon>
        <taxon>Acanthomorphata</taxon>
        <taxon>Carangaria</taxon>
        <taxon>Pleuronectiformes</taxon>
        <taxon>Pleuronectoidei</taxon>
        <taxon>Pleuronectidae</taxon>
        <taxon>Pleuronectes</taxon>
    </lineage>
</organism>
<proteinExistence type="predicted"/>
<comment type="caution">
    <text evidence="1">The sequence shown here is derived from an EMBL/GenBank/DDBJ whole genome shotgun (WGS) entry which is preliminary data.</text>
</comment>
<reference evidence="1" key="1">
    <citation type="submission" date="2020-03" db="EMBL/GenBank/DDBJ databases">
        <authorList>
            <person name="Weist P."/>
        </authorList>
    </citation>
    <scope>NUCLEOTIDE SEQUENCE</scope>
</reference>
<evidence type="ECO:0000313" key="1">
    <source>
        <dbReference type="EMBL" id="CAB1451631.1"/>
    </source>
</evidence>
<name>A0A9N7VNQ3_PLEPL</name>
<sequence length="127" mass="13856">MAHSQRSPGLDPCPWPPPSTVEPYGGWLVFWDRGHVPAYVSEFSNSEFTNLIEGAPILAPPPYPRGPRWVSLRPSQPSLIAHLHPNILQSSAESSSTHLDPQPQLIMIVLTEPVSCWQLIVDGGAGS</sequence>
<protein>
    <submittedName>
        <fullName evidence="1">Uncharacterized protein</fullName>
    </submittedName>
</protein>
<keyword evidence="2" id="KW-1185">Reference proteome</keyword>